<evidence type="ECO:0000313" key="9">
    <source>
        <dbReference type="Proteomes" id="UP000274199"/>
    </source>
</evidence>
<dbReference type="InterPro" id="IPR050619">
    <property type="entry name" value="Flavodoxin"/>
</dbReference>
<comment type="cofactor">
    <cofactor evidence="1">
        <name>FMN</name>
        <dbReference type="ChEBI" id="CHEBI:58210"/>
    </cofactor>
</comment>
<dbReference type="Pfam" id="PF00258">
    <property type="entry name" value="Flavodoxin_1"/>
    <property type="match status" value="1"/>
</dbReference>
<accession>A0A3G3BVM7</accession>
<protein>
    <submittedName>
        <fullName evidence="8">Flavodoxin</fullName>
    </submittedName>
</protein>
<dbReference type="Proteomes" id="UP000274199">
    <property type="component" value="Segment"/>
</dbReference>
<evidence type="ECO:0000256" key="4">
    <source>
        <dbReference type="ARBA" id="ARBA00022630"/>
    </source>
</evidence>
<keyword evidence="4" id="KW-0285">Flavoprotein</keyword>
<keyword evidence="3" id="KW-0813">Transport</keyword>
<dbReference type="PROSITE" id="PS50902">
    <property type="entry name" value="FLAVODOXIN_LIKE"/>
    <property type="match status" value="1"/>
</dbReference>
<evidence type="ECO:0000256" key="3">
    <source>
        <dbReference type="ARBA" id="ARBA00022448"/>
    </source>
</evidence>
<dbReference type="InterPro" id="IPR029039">
    <property type="entry name" value="Flavoprotein-like_sf"/>
</dbReference>
<gene>
    <name evidence="8" type="ORF">vBBcoS136_00205</name>
</gene>
<evidence type="ECO:0000256" key="1">
    <source>
        <dbReference type="ARBA" id="ARBA00001917"/>
    </source>
</evidence>
<reference evidence="8 9" key="1">
    <citation type="submission" date="2018-09" db="EMBL/GenBank/DDBJ databases">
        <title>Comparative Genomic Analysis of Eight Novel Haloalkaliphilic Bacteriophages from Lake Elmenteita, Kenya.</title>
        <authorList>
            <person name="Akhwale J.K."/>
        </authorList>
    </citation>
    <scope>NUCLEOTIDE SEQUENCE [LARGE SCALE GENOMIC DNA]</scope>
</reference>
<evidence type="ECO:0000256" key="2">
    <source>
        <dbReference type="ARBA" id="ARBA00005267"/>
    </source>
</evidence>
<dbReference type="EMBL" id="MH884508">
    <property type="protein sequence ID" value="AYP68319.1"/>
    <property type="molecule type" value="Genomic_DNA"/>
</dbReference>
<dbReference type="GO" id="GO:0010181">
    <property type="term" value="F:FMN binding"/>
    <property type="evidence" value="ECO:0007669"/>
    <property type="project" value="InterPro"/>
</dbReference>
<evidence type="ECO:0000256" key="5">
    <source>
        <dbReference type="ARBA" id="ARBA00022643"/>
    </source>
</evidence>
<dbReference type="PANTHER" id="PTHR42809:SF1">
    <property type="entry name" value="FLAVODOXIN 1"/>
    <property type="match status" value="1"/>
</dbReference>
<comment type="similarity">
    <text evidence="2">Belongs to the flavodoxin family.</text>
</comment>
<dbReference type="PANTHER" id="PTHR42809">
    <property type="entry name" value="FLAVODOXIN 2"/>
    <property type="match status" value="1"/>
</dbReference>
<evidence type="ECO:0000259" key="7">
    <source>
        <dbReference type="PROSITE" id="PS50902"/>
    </source>
</evidence>
<keyword evidence="9" id="KW-1185">Reference proteome</keyword>
<feature type="domain" description="Flavodoxin-like" evidence="7">
    <location>
        <begin position="5"/>
        <end position="139"/>
    </location>
</feature>
<proteinExistence type="inferred from homology"/>
<keyword evidence="6" id="KW-0249">Electron transport</keyword>
<name>A0A3G3BVM7_9CAUD</name>
<organism evidence="8 9">
    <name type="scientific">Bacillus phage vB_BcoS-136</name>
    <dbReference type="NCBI Taxonomy" id="2419619"/>
    <lineage>
        <taxon>Viruses</taxon>
        <taxon>Duplodnaviria</taxon>
        <taxon>Heunggongvirae</taxon>
        <taxon>Uroviricota</taxon>
        <taxon>Caudoviricetes</taxon>
        <taxon>Heleneionescovirinae</taxon>
        <taxon>Kenyattavirus</taxon>
        <taxon>Kenyattavirus kv136</taxon>
    </lineage>
</organism>
<keyword evidence="5" id="KW-0288">FMN</keyword>
<dbReference type="Gene3D" id="3.40.50.360">
    <property type="match status" value="1"/>
</dbReference>
<sequence length="146" mass="16526">MFEKAIICYLSYSGNTKEVAELVEKTLLDNKINVDMHRIGSGETPDLSLYDIIFIGTFTWGKGQTPDEMKDFVLDVGYKPSNIAIFGTGDTQFGGDDLFCNANNRLSKFYNSEYDTLKIEQSPRGQQEKKVSEWTEGVISKWKSLN</sequence>
<evidence type="ECO:0000256" key="6">
    <source>
        <dbReference type="ARBA" id="ARBA00022982"/>
    </source>
</evidence>
<dbReference type="SUPFAM" id="SSF52218">
    <property type="entry name" value="Flavoproteins"/>
    <property type="match status" value="1"/>
</dbReference>
<dbReference type="InterPro" id="IPR008254">
    <property type="entry name" value="Flavodoxin/NO_synth"/>
</dbReference>
<dbReference type="NCBIfam" id="NF006747">
    <property type="entry name" value="PRK09271.1"/>
    <property type="match status" value="1"/>
</dbReference>
<evidence type="ECO:0000313" key="8">
    <source>
        <dbReference type="EMBL" id="AYP68319.1"/>
    </source>
</evidence>